<proteinExistence type="predicted"/>
<organism evidence="1">
    <name type="scientific">Arundo donax</name>
    <name type="common">Giant reed</name>
    <name type="synonym">Donax arundinaceus</name>
    <dbReference type="NCBI Taxonomy" id="35708"/>
    <lineage>
        <taxon>Eukaryota</taxon>
        <taxon>Viridiplantae</taxon>
        <taxon>Streptophyta</taxon>
        <taxon>Embryophyta</taxon>
        <taxon>Tracheophyta</taxon>
        <taxon>Spermatophyta</taxon>
        <taxon>Magnoliopsida</taxon>
        <taxon>Liliopsida</taxon>
        <taxon>Poales</taxon>
        <taxon>Poaceae</taxon>
        <taxon>PACMAD clade</taxon>
        <taxon>Arundinoideae</taxon>
        <taxon>Arundineae</taxon>
        <taxon>Arundo</taxon>
    </lineage>
</organism>
<name>A0A0A9DW34_ARUDO</name>
<accession>A0A0A9DW34</accession>
<protein>
    <submittedName>
        <fullName evidence="1">Uncharacterized protein</fullName>
    </submittedName>
</protein>
<dbReference type="EMBL" id="GBRH01205126">
    <property type="protein sequence ID" value="JAD92769.1"/>
    <property type="molecule type" value="Transcribed_RNA"/>
</dbReference>
<reference evidence="1" key="2">
    <citation type="journal article" date="2015" name="Data Brief">
        <title>Shoot transcriptome of the giant reed, Arundo donax.</title>
        <authorList>
            <person name="Barrero R.A."/>
            <person name="Guerrero F.D."/>
            <person name="Moolhuijzen P."/>
            <person name="Goolsby J.A."/>
            <person name="Tidwell J."/>
            <person name="Bellgard S.E."/>
            <person name="Bellgard M.I."/>
        </authorList>
    </citation>
    <scope>NUCLEOTIDE SEQUENCE</scope>
    <source>
        <tissue evidence="1">Shoot tissue taken approximately 20 cm above the soil surface</tissue>
    </source>
</reference>
<reference evidence="1" key="1">
    <citation type="submission" date="2014-09" db="EMBL/GenBank/DDBJ databases">
        <authorList>
            <person name="Magalhaes I.L.F."/>
            <person name="Oliveira U."/>
            <person name="Santos F.R."/>
            <person name="Vidigal T.H.D.A."/>
            <person name="Brescovit A.D."/>
            <person name="Santos A.J."/>
        </authorList>
    </citation>
    <scope>NUCLEOTIDE SEQUENCE</scope>
    <source>
        <tissue evidence="1">Shoot tissue taken approximately 20 cm above the soil surface</tissue>
    </source>
</reference>
<sequence>MTGQIRSVILITKFNYSYYYYSTTYGAFCSYITRHEALDSMTPLDSCAEELWHVTRKRHAHDWNLSIHLIS</sequence>
<evidence type="ECO:0000313" key="1">
    <source>
        <dbReference type="EMBL" id="JAD92769.1"/>
    </source>
</evidence>
<dbReference type="AlphaFoldDB" id="A0A0A9DW34"/>